<evidence type="ECO:0000256" key="3">
    <source>
        <dbReference type="ARBA" id="ARBA00022553"/>
    </source>
</evidence>
<evidence type="ECO:0000256" key="1">
    <source>
        <dbReference type="ARBA" id="ARBA00000085"/>
    </source>
</evidence>
<dbReference type="EC" id="2.7.13.3" evidence="2"/>
<organism evidence="7 8">
    <name type="scientific">Pseudolysobacter antarcticus</name>
    <dbReference type="NCBI Taxonomy" id="2511995"/>
    <lineage>
        <taxon>Bacteria</taxon>
        <taxon>Pseudomonadati</taxon>
        <taxon>Pseudomonadota</taxon>
        <taxon>Gammaproteobacteria</taxon>
        <taxon>Lysobacterales</taxon>
        <taxon>Rhodanobacteraceae</taxon>
        <taxon>Pseudolysobacter</taxon>
    </lineage>
</organism>
<dbReference type="SMART" id="SM00448">
    <property type="entry name" value="REC"/>
    <property type="match status" value="1"/>
</dbReference>
<dbReference type="PRINTS" id="PR00344">
    <property type="entry name" value="BCTRLSENSOR"/>
</dbReference>
<dbReference type="SUPFAM" id="SSF52172">
    <property type="entry name" value="CheY-like"/>
    <property type="match status" value="1"/>
</dbReference>
<dbReference type="InterPro" id="IPR003594">
    <property type="entry name" value="HATPase_dom"/>
</dbReference>
<sequence>MRSTKTPVPSGKQRRAPLVMVVDDEPGNVQYMGTLLIENNYDVLPATSGAQALERCMARKPDLAIFDLRMPGMDGIALCRRFRENPELAAIPVIFVTGTTEEEDLVRCFQAGAVDFLIKPIRSLELLQRVRTHLELKFSRDQLVHKVRDCDDLTAMVAHDLKSPLASIRFSVQMLAEDPELANPRTQDLLASLIDSTDHTLAFIDDFLNRNAAANTLSLDAFQPFALDERLAEVVERYNLYGLEKGIRVELDPTESIEAFADPLACEHVIENLLSNALKFAPPGSRVRVLMEHGSPGIVRIHVLDRGPGINESDRARLFQRYVRLTAKPTSGESSTGLGLSIAKQLADAMHGSLAYEPREEGGSDFIFELPTRPVS</sequence>
<dbReference type="InterPro" id="IPR036097">
    <property type="entry name" value="HisK_dim/P_sf"/>
</dbReference>
<feature type="modified residue" description="4-aspartylphosphate" evidence="4">
    <location>
        <position position="67"/>
    </location>
</feature>
<gene>
    <name evidence="7" type="ORF">ELE36_06710</name>
</gene>
<protein>
    <recommendedName>
        <fullName evidence="2">histidine kinase</fullName>
        <ecNumber evidence="2">2.7.13.3</ecNumber>
    </recommendedName>
</protein>
<dbReference type="PROSITE" id="PS50109">
    <property type="entry name" value="HIS_KIN"/>
    <property type="match status" value="1"/>
</dbReference>
<reference evidence="7 8" key="1">
    <citation type="submission" date="2019-01" db="EMBL/GenBank/DDBJ databases">
        <title>Pseudolysobacter antarctica gen. nov., sp. nov., isolated from Fildes Peninsula, Antarctica.</title>
        <authorList>
            <person name="Wei Z."/>
            <person name="Peng F."/>
        </authorList>
    </citation>
    <scope>NUCLEOTIDE SEQUENCE [LARGE SCALE GENOMIC DNA]</scope>
    <source>
        <strain evidence="7 8">AQ6-296</strain>
    </source>
</reference>
<evidence type="ECO:0000256" key="4">
    <source>
        <dbReference type="PROSITE-ProRule" id="PRU00169"/>
    </source>
</evidence>
<dbReference type="PANTHER" id="PTHR43547:SF2">
    <property type="entry name" value="HYBRID SIGNAL TRANSDUCTION HISTIDINE KINASE C"/>
    <property type="match status" value="1"/>
</dbReference>
<keyword evidence="7" id="KW-0418">Kinase</keyword>
<dbReference type="Pfam" id="PF00072">
    <property type="entry name" value="Response_reg"/>
    <property type="match status" value="1"/>
</dbReference>
<dbReference type="GO" id="GO:0000155">
    <property type="term" value="F:phosphorelay sensor kinase activity"/>
    <property type="evidence" value="ECO:0007669"/>
    <property type="project" value="InterPro"/>
</dbReference>
<dbReference type="Pfam" id="PF02518">
    <property type="entry name" value="HATPase_c"/>
    <property type="match status" value="1"/>
</dbReference>
<feature type="domain" description="Response regulatory" evidence="6">
    <location>
        <begin position="18"/>
        <end position="134"/>
    </location>
</feature>
<dbReference type="AlphaFoldDB" id="A0A411HHT3"/>
<keyword evidence="7" id="KW-0808">Transferase</keyword>
<dbReference type="Pfam" id="PF00512">
    <property type="entry name" value="HisKA"/>
    <property type="match status" value="1"/>
</dbReference>
<dbReference type="KEGG" id="xbc:ELE36_06710"/>
<dbReference type="Proteomes" id="UP000291562">
    <property type="component" value="Chromosome"/>
</dbReference>
<dbReference type="InterPro" id="IPR036890">
    <property type="entry name" value="HATPase_C_sf"/>
</dbReference>
<dbReference type="SMART" id="SM00387">
    <property type="entry name" value="HATPase_c"/>
    <property type="match status" value="1"/>
</dbReference>
<evidence type="ECO:0000313" key="7">
    <source>
        <dbReference type="EMBL" id="QBB70078.1"/>
    </source>
</evidence>
<dbReference type="InterPro" id="IPR011006">
    <property type="entry name" value="CheY-like_superfamily"/>
</dbReference>
<name>A0A411HHT3_9GAMM</name>
<dbReference type="EMBL" id="CP035704">
    <property type="protein sequence ID" value="QBB70078.1"/>
    <property type="molecule type" value="Genomic_DNA"/>
</dbReference>
<dbReference type="SUPFAM" id="SSF47384">
    <property type="entry name" value="Homodimeric domain of signal transducing histidine kinase"/>
    <property type="match status" value="1"/>
</dbReference>
<dbReference type="OrthoDB" id="8874570at2"/>
<comment type="catalytic activity">
    <reaction evidence="1">
        <text>ATP + protein L-histidine = ADP + protein N-phospho-L-histidine.</text>
        <dbReference type="EC" id="2.7.13.3"/>
    </reaction>
</comment>
<evidence type="ECO:0000256" key="2">
    <source>
        <dbReference type="ARBA" id="ARBA00012438"/>
    </source>
</evidence>
<dbReference type="SUPFAM" id="SSF55874">
    <property type="entry name" value="ATPase domain of HSP90 chaperone/DNA topoisomerase II/histidine kinase"/>
    <property type="match status" value="1"/>
</dbReference>
<keyword evidence="3 4" id="KW-0597">Phosphoprotein</keyword>
<dbReference type="InterPro" id="IPR001789">
    <property type="entry name" value="Sig_transdc_resp-reg_receiver"/>
</dbReference>
<accession>A0A411HHT3</accession>
<dbReference type="InterPro" id="IPR005467">
    <property type="entry name" value="His_kinase_dom"/>
</dbReference>
<dbReference type="InterPro" id="IPR003661">
    <property type="entry name" value="HisK_dim/P_dom"/>
</dbReference>
<keyword evidence="8" id="KW-1185">Reference proteome</keyword>
<dbReference type="Gene3D" id="3.40.50.2300">
    <property type="match status" value="1"/>
</dbReference>
<dbReference type="SMART" id="SM00388">
    <property type="entry name" value="HisKA"/>
    <property type="match status" value="1"/>
</dbReference>
<dbReference type="CDD" id="cd00082">
    <property type="entry name" value="HisKA"/>
    <property type="match status" value="1"/>
</dbReference>
<dbReference type="Gene3D" id="3.30.565.10">
    <property type="entry name" value="Histidine kinase-like ATPase, C-terminal domain"/>
    <property type="match status" value="1"/>
</dbReference>
<evidence type="ECO:0000259" key="5">
    <source>
        <dbReference type="PROSITE" id="PS50109"/>
    </source>
</evidence>
<feature type="domain" description="Histidine kinase" evidence="5">
    <location>
        <begin position="156"/>
        <end position="374"/>
    </location>
</feature>
<evidence type="ECO:0000313" key="8">
    <source>
        <dbReference type="Proteomes" id="UP000291562"/>
    </source>
</evidence>
<evidence type="ECO:0000259" key="6">
    <source>
        <dbReference type="PROSITE" id="PS50110"/>
    </source>
</evidence>
<dbReference type="PANTHER" id="PTHR43547">
    <property type="entry name" value="TWO-COMPONENT HISTIDINE KINASE"/>
    <property type="match status" value="1"/>
</dbReference>
<dbReference type="PROSITE" id="PS50110">
    <property type="entry name" value="RESPONSE_REGULATORY"/>
    <property type="match status" value="1"/>
</dbReference>
<dbReference type="Gene3D" id="1.10.287.130">
    <property type="match status" value="1"/>
</dbReference>
<dbReference type="RefSeq" id="WP_129832337.1">
    <property type="nucleotide sequence ID" value="NZ_CP035704.1"/>
</dbReference>
<dbReference type="InterPro" id="IPR004358">
    <property type="entry name" value="Sig_transdc_His_kin-like_C"/>
</dbReference>
<proteinExistence type="predicted"/>